<dbReference type="EMBL" id="WMCP01000002">
    <property type="protein sequence ID" value="MCF2300737.1"/>
    <property type="molecule type" value="Genomic_DNA"/>
</dbReference>
<accession>A0AAW4ZIH2</accession>
<evidence type="ECO:0000313" key="2">
    <source>
        <dbReference type="Proteomes" id="UP000813876"/>
    </source>
</evidence>
<protein>
    <submittedName>
        <fullName evidence="1">Uncharacterized protein</fullName>
    </submittedName>
</protein>
<reference evidence="1" key="1">
    <citation type="submission" date="2019-11" db="EMBL/GenBank/DDBJ databases">
        <title>Comparative genomics of photobacteria reveal adaptation to distinct habitats.</title>
        <authorList>
            <person name="Fuertes-Perez S."/>
            <person name="Hilgarth M."/>
            <person name="Vogel R.F."/>
        </authorList>
    </citation>
    <scope>NUCLEOTIDE SEQUENCE</scope>
    <source>
        <strain evidence="1">TMW2.2145</strain>
    </source>
</reference>
<organism evidence="1 2">
    <name type="scientific">Photobacterium phosphoreum</name>
    <dbReference type="NCBI Taxonomy" id="659"/>
    <lineage>
        <taxon>Bacteria</taxon>
        <taxon>Pseudomonadati</taxon>
        <taxon>Pseudomonadota</taxon>
        <taxon>Gammaproteobacteria</taxon>
        <taxon>Vibrionales</taxon>
        <taxon>Vibrionaceae</taxon>
        <taxon>Photobacterium</taxon>
    </lineage>
</organism>
<dbReference type="AlphaFoldDB" id="A0AAW4ZIH2"/>
<dbReference type="Proteomes" id="UP000813876">
    <property type="component" value="Unassembled WGS sequence"/>
</dbReference>
<gene>
    <name evidence="1" type="ORF">GLP33_03160</name>
</gene>
<proteinExistence type="predicted"/>
<comment type="caution">
    <text evidence="1">The sequence shown here is derived from an EMBL/GenBank/DDBJ whole genome shotgun (WGS) entry which is preliminary data.</text>
</comment>
<evidence type="ECO:0000313" key="1">
    <source>
        <dbReference type="EMBL" id="MCF2300737.1"/>
    </source>
</evidence>
<sequence>MQRGANYNCLINQCCKRKCYDTCN</sequence>
<name>A0AAW4ZIH2_PHOPO</name>